<evidence type="ECO:0000313" key="1">
    <source>
        <dbReference type="EMBL" id="KMQ97193.1"/>
    </source>
</evidence>
<accession>A0A0J7L3L7</accession>
<gene>
    <name evidence="1" type="ORF">RF55_2480</name>
</gene>
<comment type="caution">
    <text evidence="1">The sequence shown here is derived from an EMBL/GenBank/DDBJ whole genome shotgun (WGS) entry which is preliminary data.</text>
</comment>
<dbReference type="Proteomes" id="UP000036403">
    <property type="component" value="Unassembled WGS sequence"/>
</dbReference>
<sequence>MQMTASTVGDFDGISMRKVFNVQRFPILIFLIQEVYRFSVERTDLPALDILHQLCLLIPIASHLSQDTAQEERNDYKSVIELKII</sequence>
<dbReference type="PaxDb" id="67767-A0A0J7L3L7"/>
<dbReference type="EMBL" id="LBMM01000932">
    <property type="protein sequence ID" value="KMQ97193.1"/>
    <property type="molecule type" value="Genomic_DNA"/>
</dbReference>
<organism evidence="1 2">
    <name type="scientific">Lasius niger</name>
    <name type="common">Black garden ant</name>
    <dbReference type="NCBI Taxonomy" id="67767"/>
    <lineage>
        <taxon>Eukaryota</taxon>
        <taxon>Metazoa</taxon>
        <taxon>Ecdysozoa</taxon>
        <taxon>Arthropoda</taxon>
        <taxon>Hexapoda</taxon>
        <taxon>Insecta</taxon>
        <taxon>Pterygota</taxon>
        <taxon>Neoptera</taxon>
        <taxon>Endopterygota</taxon>
        <taxon>Hymenoptera</taxon>
        <taxon>Apocrita</taxon>
        <taxon>Aculeata</taxon>
        <taxon>Formicoidea</taxon>
        <taxon>Formicidae</taxon>
        <taxon>Formicinae</taxon>
        <taxon>Lasius</taxon>
        <taxon>Lasius</taxon>
    </lineage>
</organism>
<protein>
    <submittedName>
        <fullName evidence="1">Uncharacterized protein</fullName>
    </submittedName>
</protein>
<evidence type="ECO:0000313" key="2">
    <source>
        <dbReference type="Proteomes" id="UP000036403"/>
    </source>
</evidence>
<name>A0A0J7L3L7_LASNI</name>
<reference evidence="1 2" key="1">
    <citation type="submission" date="2015-04" db="EMBL/GenBank/DDBJ databases">
        <title>Lasius niger genome sequencing.</title>
        <authorList>
            <person name="Konorov E.A."/>
            <person name="Nikitin M.A."/>
            <person name="Kirill M.V."/>
            <person name="Chang P."/>
        </authorList>
    </citation>
    <scope>NUCLEOTIDE SEQUENCE [LARGE SCALE GENOMIC DNA]</scope>
    <source>
        <tissue evidence="1">Whole</tissue>
    </source>
</reference>
<dbReference type="AlphaFoldDB" id="A0A0J7L3L7"/>
<keyword evidence="2" id="KW-1185">Reference proteome</keyword>
<proteinExistence type="predicted"/>